<dbReference type="Gene3D" id="3.40.50.2300">
    <property type="match status" value="1"/>
</dbReference>
<dbReference type="Gene3D" id="2.40.50.1020">
    <property type="entry name" value="LytTr DNA-binding domain"/>
    <property type="match status" value="1"/>
</dbReference>
<evidence type="ECO:0000259" key="2">
    <source>
        <dbReference type="PROSITE" id="PS50110"/>
    </source>
</evidence>
<dbReference type="EMBL" id="BMHT01000004">
    <property type="protein sequence ID" value="GGF12268.1"/>
    <property type="molecule type" value="Genomic_DNA"/>
</dbReference>
<keyword evidence="4" id="KW-0238">DNA-binding</keyword>
<dbReference type="InterPro" id="IPR046947">
    <property type="entry name" value="LytR-like"/>
</dbReference>
<organism evidence="4 5">
    <name type="scientific">Hymenobacter cavernae</name>
    <dbReference type="NCBI Taxonomy" id="2044852"/>
    <lineage>
        <taxon>Bacteria</taxon>
        <taxon>Pseudomonadati</taxon>
        <taxon>Bacteroidota</taxon>
        <taxon>Cytophagia</taxon>
        <taxon>Cytophagales</taxon>
        <taxon>Hymenobacteraceae</taxon>
        <taxon>Hymenobacter</taxon>
    </lineage>
</organism>
<dbReference type="SMART" id="SM00448">
    <property type="entry name" value="REC"/>
    <property type="match status" value="1"/>
</dbReference>
<feature type="domain" description="HTH LytTR-type" evidence="3">
    <location>
        <begin position="176"/>
        <end position="246"/>
    </location>
</feature>
<dbReference type="Pfam" id="PF04397">
    <property type="entry name" value="LytTR"/>
    <property type="match status" value="1"/>
</dbReference>
<evidence type="ECO:0000313" key="4">
    <source>
        <dbReference type="EMBL" id="GGF12268.1"/>
    </source>
</evidence>
<dbReference type="InterPro" id="IPR011006">
    <property type="entry name" value="CheY-like_superfamily"/>
</dbReference>
<evidence type="ECO:0000256" key="1">
    <source>
        <dbReference type="PROSITE-ProRule" id="PRU00169"/>
    </source>
</evidence>
<feature type="domain" description="Response regulatory" evidence="2">
    <location>
        <begin position="26"/>
        <end position="142"/>
    </location>
</feature>
<dbReference type="GO" id="GO:0003677">
    <property type="term" value="F:DNA binding"/>
    <property type="evidence" value="ECO:0007669"/>
    <property type="project" value="UniProtKB-KW"/>
</dbReference>
<accession>A0ABQ1U8Z1</accession>
<name>A0ABQ1U8Z1_9BACT</name>
<dbReference type="SMART" id="SM00850">
    <property type="entry name" value="LytTR"/>
    <property type="match status" value="1"/>
</dbReference>
<dbReference type="Pfam" id="PF00072">
    <property type="entry name" value="Response_reg"/>
    <property type="match status" value="1"/>
</dbReference>
<dbReference type="PROSITE" id="PS50930">
    <property type="entry name" value="HTH_LYTTR"/>
    <property type="match status" value="1"/>
</dbReference>
<dbReference type="PANTHER" id="PTHR37299:SF1">
    <property type="entry name" value="STAGE 0 SPORULATION PROTEIN A HOMOLOG"/>
    <property type="match status" value="1"/>
</dbReference>
<feature type="modified residue" description="4-aspartylphosphate" evidence="1">
    <location>
        <position position="77"/>
    </location>
</feature>
<dbReference type="SUPFAM" id="SSF52172">
    <property type="entry name" value="CheY-like"/>
    <property type="match status" value="1"/>
</dbReference>
<reference evidence="5" key="1">
    <citation type="journal article" date="2019" name="Int. J. Syst. Evol. Microbiol.">
        <title>The Global Catalogue of Microorganisms (GCM) 10K type strain sequencing project: providing services to taxonomists for standard genome sequencing and annotation.</title>
        <authorList>
            <consortium name="The Broad Institute Genomics Platform"/>
            <consortium name="The Broad Institute Genome Sequencing Center for Infectious Disease"/>
            <person name="Wu L."/>
            <person name="Ma J."/>
        </authorList>
    </citation>
    <scope>NUCLEOTIDE SEQUENCE [LARGE SCALE GENOMIC DNA]</scope>
    <source>
        <strain evidence="5">CGMCC 1.15197</strain>
    </source>
</reference>
<proteinExistence type="predicted"/>
<dbReference type="PROSITE" id="PS50110">
    <property type="entry name" value="RESPONSE_REGULATORY"/>
    <property type="match status" value="1"/>
</dbReference>
<keyword evidence="1" id="KW-0597">Phosphoprotein</keyword>
<evidence type="ECO:0000313" key="5">
    <source>
        <dbReference type="Proteomes" id="UP000632273"/>
    </source>
</evidence>
<keyword evidence="5" id="KW-1185">Reference proteome</keyword>
<dbReference type="Proteomes" id="UP000632273">
    <property type="component" value="Unassembled WGS sequence"/>
</dbReference>
<sequence>MREAGASRYTVQDPIITQLLSPMTLNCIAVDDEPLALGMVCAFIEQTPFLRLVGRYSSAVEALRGLQEQDVDLIFLDIQMPDLTGIELARVLDKGRPGLGPRIIFTTAFHQFALDGYKVDALDYLVKPFNYEEFLRAATKAQSYAEVIQLPGAAPALPAPAAPAAPAAPEPEEEYLFLKVEYQLVRVAFREILYIEGLKDYVKVHLADGSKPLLSLTSLKALEDRLPPRRFMRIHRSFIVALDQIRAVTRNTVQIGSATISVGDQYKEPFNQFLSRWT</sequence>
<dbReference type="InterPro" id="IPR007492">
    <property type="entry name" value="LytTR_DNA-bd_dom"/>
</dbReference>
<evidence type="ECO:0000259" key="3">
    <source>
        <dbReference type="PROSITE" id="PS50930"/>
    </source>
</evidence>
<comment type="caution">
    <text evidence="4">The sequence shown here is derived from an EMBL/GenBank/DDBJ whole genome shotgun (WGS) entry which is preliminary data.</text>
</comment>
<protein>
    <submittedName>
        <fullName evidence="4">DNA-binding response regulator</fullName>
    </submittedName>
</protein>
<dbReference type="PANTHER" id="PTHR37299">
    <property type="entry name" value="TRANSCRIPTIONAL REGULATOR-RELATED"/>
    <property type="match status" value="1"/>
</dbReference>
<dbReference type="InterPro" id="IPR001789">
    <property type="entry name" value="Sig_transdc_resp-reg_receiver"/>
</dbReference>
<gene>
    <name evidence="4" type="ORF">GCM10011383_24380</name>
</gene>